<feature type="zinc finger region" description="UBR-type" evidence="4">
    <location>
        <begin position="49"/>
        <end position="125"/>
    </location>
</feature>
<evidence type="ECO:0000256" key="1">
    <source>
        <dbReference type="ARBA" id="ARBA00022723"/>
    </source>
</evidence>
<organism evidence="7 8">
    <name type="scientific">Danaus chrysippus</name>
    <name type="common">African queen</name>
    <dbReference type="NCBI Taxonomy" id="151541"/>
    <lineage>
        <taxon>Eukaryota</taxon>
        <taxon>Metazoa</taxon>
        <taxon>Ecdysozoa</taxon>
        <taxon>Arthropoda</taxon>
        <taxon>Hexapoda</taxon>
        <taxon>Insecta</taxon>
        <taxon>Pterygota</taxon>
        <taxon>Neoptera</taxon>
        <taxon>Endopterygota</taxon>
        <taxon>Lepidoptera</taxon>
        <taxon>Glossata</taxon>
        <taxon>Ditrysia</taxon>
        <taxon>Papilionoidea</taxon>
        <taxon>Nymphalidae</taxon>
        <taxon>Danainae</taxon>
        <taxon>Danaini</taxon>
        <taxon>Danaina</taxon>
        <taxon>Danaus</taxon>
        <taxon>Anosia</taxon>
    </lineage>
</organism>
<feature type="domain" description="UBR-type" evidence="6">
    <location>
        <begin position="49"/>
        <end position="125"/>
    </location>
</feature>
<dbReference type="PROSITE" id="PS51157">
    <property type="entry name" value="ZF_UBR"/>
    <property type="match status" value="1"/>
</dbReference>
<feature type="compositionally biased region" description="Basic and acidic residues" evidence="5">
    <location>
        <begin position="431"/>
        <end position="455"/>
    </location>
</feature>
<dbReference type="CDD" id="cd15542">
    <property type="entry name" value="PHD_UBR7"/>
    <property type="match status" value="1"/>
</dbReference>
<dbReference type="InterPro" id="IPR003126">
    <property type="entry name" value="Znf_UBR"/>
</dbReference>
<feature type="compositionally biased region" description="Basic and acidic residues" evidence="5">
    <location>
        <begin position="239"/>
        <end position="276"/>
    </location>
</feature>
<keyword evidence="8" id="KW-1185">Reference proteome</keyword>
<dbReference type="OrthoDB" id="10262564at2759"/>
<evidence type="ECO:0000256" key="3">
    <source>
        <dbReference type="ARBA" id="ARBA00022833"/>
    </source>
</evidence>
<evidence type="ECO:0000259" key="6">
    <source>
        <dbReference type="PROSITE" id="PS51157"/>
    </source>
</evidence>
<dbReference type="GO" id="GO:0005737">
    <property type="term" value="C:cytoplasm"/>
    <property type="evidence" value="ECO:0007669"/>
    <property type="project" value="TreeGrafter"/>
</dbReference>
<dbReference type="SMART" id="SM00396">
    <property type="entry name" value="ZnF_UBR1"/>
    <property type="match status" value="1"/>
</dbReference>
<evidence type="ECO:0000313" key="7">
    <source>
        <dbReference type="EMBL" id="CAG9579109.1"/>
    </source>
</evidence>
<feature type="compositionally biased region" description="Polar residues" evidence="5">
    <location>
        <begin position="227"/>
        <end position="237"/>
    </location>
</feature>
<feature type="compositionally biased region" description="Polar residues" evidence="5">
    <location>
        <begin position="318"/>
        <end position="349"/>
    </location>
</feature>
<dbReference type="Proteomes" id="UP000789524">
    <property type="component" value="Unassembled WGS sequence"/>
</dbReference>
<keyword evidence="2" id="KW-0863">Zinc-finger</keyword>
<dbReference type="InterPro" id="IPR013083">
    <property type="entry name" value="Znf_RING/FYVE/PHD"/>
</dbReference>
<evidence type="ECO:0000256" key="2">
    <source>
        <dbReference type="ARBA" id="ARBA00022771"/>
    </source>
</evidence>
<dbReference type="InterPro" id="IPR047506">
    <property type="entry name" value="UBR7-like_UBR-box"/>
</dbReference>
<evidence type="ECO:0000313" key="8">
    <source>
        <dbReference type="Proteomes" id="UP000789524"/>
    </source>
</evidence>
<dbReference type="SUPFAM" id="SSF57903">
    <property type="entry name" value="FYVE/PHD zinc finger"/>
    <property type="match status" value="1"/>
</dbReference>
<dbReference type="CDD" id="cd19677">
    <property type="entry name" value="UBR-box_UBR7"/>
    <property type="match status" value="1"/>
</dbReference>
<reference evidence="7" key="1">
    <citation type="submission" date="2021-09" db="EMBL/GenBank/DDBJ databases">
        <authorList>
            <person name="Martin H S."/>
        </authorList>
    </citation>
    <scope>NUCLEOTIDE SEQUENCE</scope>
</reference>
<dbReference type="GO" id="GO:0061630">
    <property type="term" value="F:ubiquitin protein ligase activity"/>
    <property type="evidence" value="ECO:0007669"/>
    <property type="project" value="InterPro"/>
</dbReference>
<comment type="caution">
    <text evidence="7">The sequence shown here is derived from an EMBL/GenBank/DDBJ whole genome shotgun (WGS) entry which is preliminary data.</text>
</comment>
<name>A0A8J2R6X2_9NEOP</name>
<dbReference type="PANTHER" id="PTHR13513">
    <property type="entry name" value="E3 UBIQUITIN-PROTEIN LIGASE UBR7"/>
    <property type="match status" value="1"/>
</dbReference>
<feature type="compositionally biased region" description="Polar residues" evidence="5">
    <location>
        <begin position="456"/>
        <end position="476"/>
    </location>
</feature>
<keyword evidence="1" id="KW-0479">Metal-binding</keyword>
<dbReference type="Gene3D" id="3.30.40.10">
    <property type="entry name" value="Zinc/RING finger domain, C3HC4 (zinc finger)"/>
    <property type="match status" value="1"/>
</dbReference>
<accession>A0A8J2R6X2</accession>
<dbReference type="InterPro" id="IPR040204">
    <property type="entry name" value="UBR7"/>
</dbReference>
<dbReference type="EMBL" id="CAKASE010000078">
    <property type="protein sequence ID" value="CAG9579109.1"/>
    <property type="molecule type" value="Genomic_DNA"/>
</dbReference>
<sequence>MATDVTKSVEDAEMTECEEDKVVTMMDVLQEQENFEEDANAVLGGSDDKNCTYSKGYIKRQALYACMTCCSEAKSDPAKRAGLCLACSLTCHENHELIELYTKRNFRCDCGNSKFNSNPCQLAPKKDKCNEENSYNQNFSGLYCVCRRPYPDPDSENEDVMIQCTVCEDWYHGTHLETTVPNSENYSEMICKGCMEKYDFLHSYSYLVVNVESSDVDVVNVAENENKTCNGDSQTDVTAVKDSEKTEKNEDISMTPEKEISSSNENKEETKKKVEDDVTNNSKMETNSDVDGNVENPSTVVSCNTNDDTDIKKEESIADNTNEQNTSSDQNKDIINSEMQQDTESNTDNTAKETEDKNTTEMANDEKNKEDENAEEERRLADPESESCTSKTNLDITETGSQEDIKTTHENGEIHKENDGDNSMNTDELNNLEKEESQGTKEETVNSTSNDEKVVQETSQGVETKSESTSSGNNPVDVNDQDVAKDEVEGKSIEECSLNNSSVVDKEEDSSNHKGLEKRKLSTEESTDSAASKKSKLEEVSDKPCTCPKDVKKVYRGATFWPSTFRQRLCTCNVCLSMYKDLSVMFLIDTEDTVIAYESLGKEKTNGKPSQYEKGLEALSSLDRIQQINALTEYNKMRDKLLDFLKSFKDRKEVVKEEDIKAFFAGMKPKREPEGVYFCR</sequence>
<dbReference type="InterPro" id="IPR001965">
    <property type="entry name" value="Znf_PHD"/>
</dbReference>
<evidence type="ECO:0000256" key="4">
    <source>
        <dbReference type="PROSITE-ProRule" id="PRU00508"/>
    </source>
</evidence>
<feature type="compositionally biased region" description="Basic and acidic residues" evidence="5">
    <location>
        <begin position="482"/>
        <end position="494"/>
    </location>
</feature>
<proteinExistence type="predicted"/>
<feature type="compositionally biased region" description="Basic and acidic residues" evidence="5">
    <location>
        <begin position="403"/>
        <end position="419"/>
    </location>
</feature>
<dbReference type="GO" id="GO:0008270">
    <property type="term" value="F:zinc ion binding"/>
    <property type="evidence" value="ECO:0007669"/>
    <property type="project" value="UniProtKB-KW"/>
</dbReference>
<dbReference type="PANTHER" id="PTHR13513:SF9">
    <property type="entry name" value="E3 UBIQUITIN-PROTEIN LIGASE UBR7-RELATED"/>
    <property type="match status" value="1"/>
</dbReference>
<dbReference type="Pfam" id="PF02207">
    <property type="entry name" value="zf-UBR"/>
    <property type="match status" value="1"/>
</dbReference>
<dbReference type="AlphaFoldDB" id="A0A8J2R6X2"/>
<feature type="compositionally biased region" description="Basic and acidic residues" evidence="5">
    <location>
        <begin position="350"/>
        <end position="382"/>
    </location>
</feature>
<evidence type="ECO:0000256" key="5">
    <source>
        <dbReference type="SAM" id="MobiDB-lite"/>
    </source>
</evidence>
<keyword evidence="3" id="KW-0862">Zinc</keyword>
<feature type="compositionally biased region" description="Polar residues" evidence="5">
    <location>
        <begin position="386"/>
        <end position="402"/>
    </location>
</feature>
<protein>
    <submittedName>
        <fullName evidence="7">(African queen) hypothetical protein</fullName>
    </submittedName>
</protein>
<feature type="compositionally biased region" description="Basic and acidic residues" evidence="5">
    <location>
        <begin position="509"/>
        <end position="523"/>
    </location>
</feature>
<dbReference type="InterPro" id="IPR011011">
    <property type="entry name" value="Znf_FYVE_PHD"/>
</dbReference>
<gene>
    <name evidence="7" type="ORF">DCHRY22_LOCUS13087</name>
</gene>
<feature type="region of interest" description="Disordered" evidence="5">
    <location>
        <begin position="226"/>
        <end position="539"/>
    </location>
</feature>
<feature type="compositionally biased region" description="Polar residues" evidence="5">
    <location>
        <begin position="280"/>
        <end position="306"/>
    </location>
</feature>
<dbReference type="SMART" id="SM00249">
    <property type="entry name" value="PHD"/>
    <property type="match status" value="1"/>
</dbReference>